<gene>
    <name evidence="3" type="ORF">FXF65_36275</name>
</gene>
<dbReference type="Proteomes" id="UP000322634">
    <property type="component" value="Unassembled WGS sequence"/>
</dbReference>
<dbReference type="PANTHER" id="PTHR12147:SF26">
    <property type="entry name" value="PEPTIDASE M28 DOMAIN-CONTAINING PROTEIN"/>
    <property type="match status" value="1"/>
</dbReference>
<name>A0A5D0TUD8_9ACTN</name>
<dbReference type="InterPro" id="IPR007484">
    <property type="entry name" value="Peptidase_M28"/>
</dbReference>
<dbReference type="GO" id="GO:0006508">
    <property type="term" value="P:proteolysis"/>
    <property type="evidence" value="ECO:0007669"/>
    <property type="project" value="InterPro"/>
</dbReference>
<dbReference type="AlphaFoldDB" id="A0A5D0TUD8"/>
<reference evidence="3 4" key="1">
    <citation type="submission" date="2019-08" db="EMBL/GenBank/DDBJ databases">
        <title>Actinomadura sp. nov. CYP1-5 isolated from mountain soil.</title>
        <authorList>
            <person name="Songsumanus A."/>
            <person name="Kuncharoen N."/>
            <person name="Kudo T."/>
            <person name="Yuki M."/>
            <person name="Igarashi Y."/>
            <person name="Tanasupawat S."/>
        </authorList>
    </citation>
    <scope>NUCLEOTIDE SEQUENCE [LARGE SCALE GENOMIC DNA]</scope>
    <source>
        <strain evidence="3 4">GKU157</strain>
    </source>
</reference>
<dbReference type="RefSeq" id="WP_148354595.1">
    <property type="nucleotide sequence ID" value="NZ_JBHSBF010000032.1"/>
</dbReference>
<dbReference type="Gene3D" id="3.40.630.10">
    <property type="entry name" value="Zn peptidases"/>
    <property type="match status" value="1"/>
</dbReference>
<dbReference type="Pfam" id="PF04389">
    <property type="entry name" value="Peptidase_M28"/>
    <property type="match status" value="1"/>
</dbReference>
<evidence type="ECO:0000313" key="4">
    <source>
        <dbReference type="Proteomes" id="UP000322634"/>
    </source>
</evidence>
<organism evidence="3 4">
    <name type="scientific">Actinomadura syzygii</name>
    <dbReference type="NCBI Taxonomy" id="1427538"/>
    <lineage>
        <taxon>Bacteria</taxon>
        <taxon>Bacillati</taxon>
        <taxon>Actinomycetota</taxon>
        <taxon>Actinomycetes</taxon>
        <taxon>Streptosporangiales</taxon>
        <taxon>Thermomonosporaceae</taxon>
        <taxon>Actinomadura</taxon>
    </lineage>
</organism>
<evidence type="ECO:0000259" key="1">
    <source>
        <dbReference type="Pfam" id="PF02225"/>
    </source>
</evidence>
<evidence type="ECO:0000259" key="2">
    <source>
        <dbReference type="Pfam" id="PF04389"/>
    </source>
</evidence>
<dbReference type="OrthoDB" id="345880at2"/>
<protein>
    <submittedName>
        <fullName evidence="3">M28 family peptidase</fullName>
    </submittedName>
</protein>
<feature type="domain" description="PA" evidence="1">
    <location>
        <begin position="149"/>
        <end position="223"/>
    </location>
</feature>
<sequence>MSEVNRRDLLAGAAAFAGFATVGLLPGTAAAATRQRPGALRPPSLGVGDKAVVARVDARRALRHLKVLSDEIGWRVAGTRGEHRAARYIAEELRDLGYEVELQPFPVADKYLAEIDARGERPWQSSASPQGAVGSVDGRVVDLGPVTEVTGDVRGRLVLFDRVAGKETDQAKAAAGAGAAAALIANVRSPTYPERKATSFVPVLTEPVAIPVLGLAEYHGERIRAGARRLSFEVTAYTGLTSHNVLAERKATLPNPEGKAVIVSAHYDTVPGSPGANDDGSGTVLCLELARVLRRLPTQQAVRICLWGAEEYGLIGARHYVKQLDDAGVKRITGCFQNDMVATSSPPAGTYWLLSVDGANNTTTAAVNAAAVRLGYVDQTKGPTARGSSDHEAFHERGIAAGNFSWRGGEAPSQLEPVYHTPEDRIVQNLSLERLQVSLELIGCAAYDVARRK</sequence>
<keyword evidence="4" id="KW-1185">Reference proteome</keyword>
<accession>A0A5D0TUD8</accession>
<evidence type="ECO:0000313" key="3">
    <source>
        <dbReference type="EMBL" id="TYC08976.1"/>
    </source>
</evidence>
<proteinExistence type="predicted"/>
<dbReference type="Gene3D" id="3.50.30.30">
    <property type="match status" value="1"/>
</dbReference>
<dbReference type="GO" id="GO:0008235">
    <property type="term" value="F:metalloexopeptidase activity"/>
    <property type="evidence" value="ECO:0007669"/>
    <property type="project" value="InterPro"/>
</dbReference>
<dbReference type="InterPro" id="IPR006311">
    <property type="entry name" value="TAT_signal"/>
</dbReference>
<dbReference type="PROSITE" id="PS51318">
    <property type="entry name" value="TAT"/>
    <property type="match status" value="1"/>
</dbReference>
<dbReference type="Pfam" id="PF02225">
    <property type="entry name" value="PA"/>
    <property type="match status" value="1"/>
</dbReference>
<dbReference type="PANTHER" id="PTHR12147">
    <property type="entry name" value="METALLOPEPTIDASE M28 FAMILY MEMBER"/>
    <property type="match status" value="1"/>
</dbReference>
<feature type="domain" description="Peptidase M28" evidence="2">
    <location>
        <begin position="245"/>
        <end position="437"/>
    </location>
</feature>
<dbReference type="InterPro" id="IPR003137">
    <property type="entry name" value="PA_domain"/>
</dbReference>
<comment type="caution">
    <text evidence="3">The sequence shown here is derived from an EMBL/GenBank/DDBJ whole genome shotgun (WGS) entry which is preliminary data.</text>
</comment>
<dbReference type="EMBL" id="VSFF01000015">
    <property type="protein sequence ID" value="TYC08976.1"/>
    <property type="molecule type" value="Genomic_DNA"/>
</dbReference>
<dbReference type="SUPFAM" id="SSF53187">
    <property type="entry name" value="Zn-dependent exopeptidases"/>
    <property type="match status" value="1"/>
</dbReference>
<dbReference type="InterPro" id="IPR045175">
    <property type="entry name" value="M28_fam"/>
</dbReference>